<protein>
    <recommendedName>
        <fullName evidence="3">Filamentous hemagglutinin</fullName>
    </recommendedName>
</protein>
<proteinExistence type="predicted"/>
<name>A0ABU5NUR8_9GAMM</name>
<keyword evidence="2" id="KW-1185">Reference proteome</keyword>
<evidence type="ECO:0000313" key="2">
    <source>
        <dbReference type="Proteomes" id="UP001305746"/>
    </source>
</evidence>
<gene>
    <name evidence="1" type="ORF">U5822_02530</name>
</gene>
<comment type="caution">
    <text evidence="1">The sequence shown here is derived from an EMBL/GenBank/DDBJ whole genome shotgun (WGS) entry which is preliminary data.</text>
</comment>
<dbReference type="EMBL" id="JAYDCJ010000001">
    <property type="protein sequence ID" value="MEA1079528.1"/>
    <property type="molecule type" value="Genomic_DNA"/>
</dbReference>
<sequence>MANQLLKYEAGQESVPMGALTDSGDAKVFESEAQLFSKRSGFAPVVRPNGILTGGQVTADEGTNNSVVAGNATANIGGQKVTVTQATLAVVRASTDTHIVNSVIVNGAGTYAVIQGAEGTTFSETRGAAGGPALIPDDSIEVAQVRLSGQGAAAVAGSEIQSVPGLHKEMALSPVFKINALNGTVEFAAALPQIHVGGSKAVYASYAEPIFADVDLASDFQPSENSYSLSSQEVYGGAIASVSTSLNAAGFTAYLDDGIADPLAKLEGEELFFEFYPDRYRSNKILEQGKLGMTRSYPAGGRVQGDFTISPESRGVSVEQ</sequence>
<organism evidence="1 2">
    <name type="scientific">Marinobacter qingdaonensis</name>
    <dbReference type="NCBI Taxonomy" id="3108486"/>
    <lineage>
        <taxon>Bacteria</taxon>
        <taxon>Pseudomonadati</taxon>
        <taxon>Pseudomonadota</taxon>
        <taxon>Gammaproteobacteria</taxon>
        <taxon>Pseudomonadales</taxon>
        <taxon>Marinobacteraceae</taxon>
        <taxon>Marinobacter</taxon>
    </lineage>
</organism>
<evidence type="ECO:0000313" key="1">
    <source>
        <dbReference type="EMBL" id="MEA1079528.1"/>
    </source>
</evidence>
<reference evidence="1 2" key="1">
    <citation type="submission" date="2023-12" db="EMBL/GenBank/DDBJ databases">
        <title>Marinobacter qingdaonensis sp. nov., isolated from the intertidal sediment of Qingdao, PR China.</title>
        <authorList>
            <person name="Li Y."/>
        </authorList>
    </citation>
    <scope>NUCLEOTIDE SEQUENCE [LARGE SCALE GENOMIC DNA]</scope>
    <source>
        <strain evidence="1 2">ASW11-75</strain>
    </source>
</reference>
<dbReference type="Proteomes" id="UP001305746">
    <property type="component" value="Unassembled WGS sequence"/>
</dbReference>
<evidence type="ECO:0008006" key="3">
    <source>
        <dbReference type="Google" id="ProtNLM"/>
    </source>
</evidence>
<accession>A0ABU5NUR8</accession>
<dbReference type="RefSeq" id="WP_322854048.1">
    <property type="nucleotide sequence ID" value="NZ_JAYDCJ010000001.1"/>
</dbReference>